<accession>A0AAD6B1L1</accession>
<feature type="non-terminal residue" evidence="1">
    <location>
        <position position="1"/>
    </location>
</feature>
<gene>
    <name evidence="1" type="ORF">JOQ06_006774</name>
</gene>
<evidence type="ECO:0000313" key="2">
    <source>
        <dbReference type="Proteomes" id="UP001219934"/>
    </source>
</evidence>
<reference evidence="1" key="1">
    <citation type="submission" date="2022-11" db="EMBL/GenBank/DDBJ databases">
        <title>Chromosome-level genome of Pogonophryne albipinna.</title>
        <authorList>
            <person name="Jo E."/>
        </authorList>
    </citation>
    <scope>NUCLEOTIDE SEQUENCE</scope>
    <source>
        <strain evidence="1">SGF0006</strain>
        <tissue evidence="1">Muscle</tissue>
    </source>
</reference>
<feature type="non-terminal residue" evidence="1">
    <location>
        <position position="66"/>
    </location>
</feature>
<sequence>RCSGISYEVKACLFPDVFCLHEVLRSDMEIRGQMGASTGPYKGLWSGLGWITGPDVPRHAEREKAQ</sequence>
<protein>
    <submittedName>
        <fullName evidence="1">Uncharacterized protein</fullName>
    </submittedName>
</protein>
<evidence type="ECO:0000313" key="1">
    <source>
        <dbReference type="EMBL" id="KAJ4933966.1"/>
    </source>
</evidence>
<keyword evidence="2" id="KW-1185">Reference proteome</keyword>
<organism evidence="1 2">
    <name type="scientific">Pogonophryne albipinna</name>
    <dbReference type="NCBI Taxonomy" id="1090488"/>
    <lineage>
        <taxon>Eukaryota</taxon>
        <taxon>Metazoa</taxon>
        <taxon>Chordata</taxon>
        <taxon>Craniata</taxon>
        <taxon>Vertebrata</taxon>
        <taxon>Euteleostomi</taxon>
        <taxon>Actinopterygii</taxon>
        <taxon>Neopterygii</taxon>
        <taxon>Teleostei</taxon>
        <taxon>Neoteleostei</taxon>
        <taxon>Acanthomorphata</taxon>
        <taxon>Eupercaria</taxon>
        <taxon>Perciformes</taxon>
        <taxon>Notothenioidei</taxon>
        <taxon>Pogonophryne</taxon>
    </lineage>
</organism>
<comment type="caution">
    <text evidence="1">The sequence shown here is derived from an EMBL/GenBank/DDBJ whole genome shotgun (WGS) entry which is preliminary data.</text>
</comment>
<dbReference type="Proteomes" id="UP001219934">
    <property type="component" value="Unassembled WGS sequence"/>
</dbReference>
<proteinExistence type="predicted"/>
<name>A0AAD6B1L1_9TELE</name>
<dbReference type="AlphaFoldDB" id="A0AAD6B1L1"/>
<dbReference type="EMBL" id="JAPTMU010000012">
    <property type="protein sequence ID" value="KAJ4933966.1"/>
    <property type="molecule type" value="Genomic_DNA"/>
</dbReference>